<proteinExistence type="predicted"/>
<dbReference type="RefSeq" id="WP_009652502.1">
    <property type="nucleotide sequence ID" value="NZ_CABGWT010000016.1"/>
</dbReference>
<dbReference type="EMBL" id="FZTC01000029">
    <property type="protein sequence ID" value="SNU37395.1"/>
    <property type="molecule type" value="Genomic_DNA"/>
</dbReference>
<protein>
    <submittedName>
        <fullName evidence="1">Uncharacterized protein</fullName>
    </submittedName>
</protein>
<dbReference type="AlphaFoldDB" id="A0A285B939"/>
<sequence>MSNIFKLGVVPLVVLGGYSLLFYPGHDDIPEKQARHWVNDCRLVEKNIDNGFFSSEQNRLQCGDVVENVNAADYDHVMNGNKSITISELIKEIFSE</sequence>
<dbReference type="Proteomes" id="UP000220639">
    <property type="component" value="Unassembled WGS sequence"/>
</dbReference>
<gene>
    <name evidence="1" type="ORF">KOSB73_350092</name>
</gene>
<name>A0A285B939_9ENTR</name>
<evidence type="ECO:0000313" key="2">
    <source>
        <dbReference type="Proteomes" id="UP000220639"/>
    </source>
</evidence>
<reference evidence="2" key="1">
    <citation type="submission" date="2017-08" db="EMBL/GenBank/DDBJ databases">
        <authorList>
            <person name="Brisse S."/>
        </authorList>
    </citation>
    <scope>NUCLEOTIDE SEQUENCE [LARGE SCALE GENOMIC DNA]</scope>
    <source>
        <strain evidence="2">06D021</strain>
    </source>
</reference>
<evidence type="ECO:0000313" key="1">
    <source>
        <dbReference type="EMBL" id="SNU37395.1"/>
    </source>
</evidence>
<organism evidence="1 2">
    <name type="scientific">Klebsiella grimontii</name>
    <dbReference type="NCBI Taxonomy" id="2058152"/>
    <lineage>
        <taxon>Bacteria</taxon>
        <taxon>Pseudomonadati</taxon>
        <taxon>Pseudomonadota</taxon>
        <taxon>Gammaproteobacteria</taxon>
        <taxon>Enterobacterales</taxon>
        <taxon>Enterobacteriaceae</taxon>
        <taxon>Klebsiella/Raoultella group</taxon>
        <taxon>Klebsiella</taxon>
    </lineage>
</organism>
<accession>A0A285B939</accession>